<gene>
    <name evidence="2" type="ORF">INT45_009418</name>
</gene>
<sequence>METKFKAAIEELIKKTKRPNLASFVNSNLDFVIQNSPRGVPLQQFWETSFKNTLNDLGISSKGREPNVDWGNIALKAMEINSEVLDPESSTTSTPPSIPKGIKRGSKTASCSLTTKEKEKLVGFVQKMSPSDKWVFTRDDGSQAFVEDQLIEYTEKCDYEHHSLILNVDDPVWESFFSEREMREISRKGVTSLPSLPSSIDNILSSCTAIVEEITSKDQQKDQDKEIVDTLTNYLEKLAPFDPYDQFDEYWLISTLKEICSLYRWNIPSRIANGSSELDFVVRIWSQLDKCFDNLDNSCLANLVRLNNERRVDGKTPISDQVKSSRPDLLLTKDNVEFGVGECGKIDLGGIGKKEILETQLHLPKLMKDVFTIEQYLRQEMMLNLHESFKLLGLATPVSFRMTLSVMDCPDGVVCRLRESEEFEIPQHASLFCTGIIPIIELTLMAKSGIDGYSKFCITYGGVW</sequence>
<name>A0A8H7RMP8_9FUNG</name>
<dbReference type="OrthoDB" id="2278533at2759"/>
<dbReference type="Proteomes" id="UP000646827">
    <property type="component" value="Unassembled WGS sequence"/>
</dbReference>
<dbReference type="AlphaFoldDB" id="A0A8H7RMP8"/>
<evidence type="ECO:0000256" key="1">
    <source>
        <dbReference type="SAM" id="MobiDB-lite"/>
    </source>
</evidence>
<feature type="region of interest" description="Disordered" evidence="1">
    <location>
        <begin position="85"/>
        <end position="106"/>
    </location>
</feature>
<reference evidence="2 3" key="1">
    <citation type="submission" date="2020-12" db="EMBL/GenBank/DDBJ databases">
        <title>Metabolic potential, ecology and presence of endohyphal bacteria is reflected in genomic diversity of Mucoromycotina.</title>
        <authorList>
            <person name="Muszewska A."/>
            <person name="Okrasinska A."/>
            <person name="Steczkiewicz K."/>
            <person name="Drgas O."/>
            <person name="Orlowska M."/>
            <person name="Perlinska-Lenart U."/>
            <person name="Aleksandrzak-Piekarczyk T."/>
            <person name="Szatraj K."/>
            <person name="Zielenkiewicz U."/>
            <person name="Pilsyk S."/>
            <person name="Malc E."/>
            <person name="Mieczkowski P."/>
            <person name="Kruszewska J.S."/>
            <person name="Biernat P."/>
            <person name="Pawlowska J."/>
        </authorList>
    </citation>
    <scope>NUCLEOTIDE SEQUENCE [LARGE SCALE GENOMIC DNA]</scope>
    <source>
        <strain evidence="2 3">CBS 142.35</strain>
    </source>
</reference>
<evidence type="ECO:0000313" key="2">
    <source>
        <dbReference type="EMBL" id="KAG2213799.1"/>
    </source>
</evidence>
<keyword evidence="3" id="KW-1185">Reference proteome</keyword>
<proteinExistence type="predicted"/>
<evidence type="ECO:0000313" key="3">
    <source>
        <dbReference type="Proteomes" id="UP000646827"/>
    </source>
</evidence>
<organism evidence="2 3">
    <name type="scientific">Circinella minor</name>
    <dbReference type="NCBI Taxonomy" id="1195481"/>
    <lineage>
        <taxon>Eukaryota</taxon>
        <taxon>Fungi</taxon>
        <taxon>Fungi incertae sedis</taxon>
        <taxon>Mucoromycota</taxon>
        <taxon>Mucoromycotina</taxon>
        <taxon>Mucoromycetes</taxon>
        <taxon>Mucorales</taxon>
        <taxon>Lichtheimiaceae</taxon>
        <taxon>Circinella</taxon>
    </lineage>
</organism>
<protein>
    <submittedName>
        <fullName evidence="2">Uncharacterized protein</fullName>
    </submittedName>
</protein>
<comment type="caution">
    <text evidence="2">The sequence shown here is derived from an EMBL/GenBank/DDBJ whole genome shotgun (WGS) entry which is preliminary data.</text>
</comment>
<accession>A0A8H7RMP8</accession>
<dbReference type="EMBL" id="JAEPRB010000649">
    <property type="protein sequence ID" value="KAG2213799.1"/>
    <property type="molecule type" value="Genomic_DNA"/>
</dbReference>